<feature type="transmembrane region" description="Helical" evidence="6">
    <location>
        <begin position="38"/>
        <end position="59"/>
    </location>
</feature>
<evidence type="ECO:0000313" key="7">
    <source>
        <dbReference type="EMBL" id="TDQ10017.1"/>
    </source>
</evidence>
<keyword evidence="4 6" id="KW-1133">Transmembrane helix</keyword>
<feature type="transmembrane region" description="Helical" evidence="6">
    <location>
        <begin position="306"/>
        <end position="321"/>
    </location>
</feature>
<dbReference type="InterPro" id="IPR022791">
    <property type="entry name" value="L-PG_synthase/AglD"/>
</dbReference>
<sequence length="338" mass="37969">MSSLPYIKIIKIGFAGLILVSLFFFIRATNFSETASTLTGVGFGFLWIVGITSLAYWLGTIGWQYCMGDDRRKVSIGQLFMIRTVCETVSIFNPASIIGGDLLKVFLLKPYIDQQETVINSVVISRIMMIITQVFLLLTAFVWLFFSDVNKTGIPIHYVLYLLVFAGAAALAFYGILRICSFKSSESHVIGKMNLLTAAVRNYYNSFIDFYRRKPKAFLGAFLFFSMHWVVGSMEFCIILYFLGYHISVMEGLIMDMGVIVIKSAGAFIPGQLGIEEVGNKMVLGLIGVGSASLWLSVSILRRARLLFWILTGGLFYLLIYKRRQFKLKSNGSFICEP</sequence>
<reference evidence="7 8" key="1">
    <citation type="submission" date="2019-03" db="EMBL/GenBank/DDBJ databases">
        <title>Genomic Encyclopedia of Archaeal and Bacterial Type Strains, Phase II (KMG-II): from individual species to whole genera.</title>
        <authorList>
            <person name="Goeker M."/>
        </authorList>
    </citation>
    <scope>NUCLEOTIDE SEQUENCE [LARGE SCALE GENOMIC DNA]</scope>
    <source>
        <strain evidence="7 8">DSM 19035</strain>
    </source>
</reference>
<feature type="transmembrane region" description="Helical" evidence="6">
    <location>
        <begin position="217"/>
        <end position="243"/>
    </location>
</feature>
<keyword evidence="8" id="KW-1185">Reference proteome</keyword>
<dbReference type="OrthoDB" id="1016056at2"/>
<feature type="transmembrane region" description="Helical" evidence="6">
    <location>
        <begin position="123"/>
        <end position="146"/>
    </location>
</feature>
<keyword evidence="2" id="KW-1003">Cell membrane</keyword>
<dbReference type="Proteomes" id="UP000295620">
    <property type="component" value="Unassembled WGS sequence"/>
</dbReference>
<comment type="subcellular location">
    <subcellularLocation>
        <location evidence="1">Cell membrane</location>
        <topology evidence="1">Multi-pass membrane protein</topology>
    </subcellularLocation>
</comment>
<evidence type="ECO:0000256" key="6">
    <source>
        <dbReference type="SAM" id="Phobius"/>
    </source>
</evidence>
<keyword evidence="5 6" id="KW-0472">Membrane</keyword>
<evidence type="ECO:0000313" key="8">
    <source>
        <dbReference type="Proteomes" id="UP000295620"/>
    </source>
</evidence>
<keyword evidence="3 6" id="KW-0812">Transmembrane</keyword>
<evidence type="ECO:0000256" key="1">
    <source>
        <dbReference type="ARBA" id="ARBA00004651"/>
    </source>
</evidence>
<dbReference type="PANTHER" id="PTHR40277">
    <property type="entry name" value="BLL5419 PROTEIN"/>
    <property type="match status" value="1"/>
</dbReference>
<organism evidence="7 8">
    <name type="scientific">Pedobacter metabolipauper</name>
    <dbReference type="NCBI Taxonomy" id="425513"/>
    <lineage>
        <taxon>Bacteria</taxon>
        <taxon>Pseudomonadati</taxon>
        <taxon>Bacteroidota</taxon>
        <taxon>Sphingobacteriia</taxon>
        <taxon>Sphingobacteriales</taxon>
        <taxon>Sphingobacteriaceae</taxon>
        <taxon>Pedobacter</taxon>
    </lineage>
</organism>
<dbReference type="Pfam" id="PF03706">
    <property type="entry name" value="LPG_synthase_TM"/>
    <property type="match status" value="1"/>
</dbReference>
<name>A0A4V3D1B4_9SPHI</name>
<dbReference type="EMBL" id="SNYC01000004">
    <property type="protein sequence ID" value="TDQ10017.1"/>
    <property type="molecule type" value="Genomic_DNA"/>
</dbReference>
<proteinExistence type="predicted"/>
<feature type="transmembrane region" description="Helical" evidence="6">
    <location>
        <begin position="282"/>
        <end position="300"/>
    </location>
</feature>
<dbReference type="RefSeq" id="WP_133576058.1">
    <property type="nucleotide sequence ID" value="NZ_SNYC01000004.1"/>
</dbReference>
<feature type="transmembrane region" description="Helical" evidence="6">
    <location>
        <begin position="249"/>
        <end position="270"/>
    </location>
</feature>
<dbReference type="GO" id="GO:0005886">
    <property type="term" value="C:plasma membrane"/>
    <property type="evidence" value="ECO:0007669"/>
    <property type="project" value="UniProtKB-SubCell"/>
</dbReference>
<protein>
    <submittedName>
        <fullName evidence="7">Lysylphosphatidylglycerol synthase-like protein</fullName>
    </submittedName>
</protein>
<gene>
    <name evidence="7" type="ORF">ATK78_2176</name>
</gene>
<dbReference type="AlphaFoldDB" id="A0A4V3D1B4"/>
<feature type="transmembrane region" description="Helical" evidence="6">
    <location>
        <begin position="158"/>
        <end position="177"/>
    </location>
</feature>
<evidence type="ECO:0000256" key="5">
    <source>
        <dbReference type="ARBA" id="ARBA00023136"/>
    </source>
</evidence>
<evidence type="ECO:0000256" key="2">
    <source>
        <dbReference type="ARBA" id="ARBA00022475"/>
    </source>
</evidence>
<comment type="caution">
    <text evidence="7">The sequence shown here is derived from an EMBL/GenBank/DDBJ whole genome shotgun (WGS) entry which is preliminary data.</text>
</comment>
<evidence type="ECO:0000256" key="3">
    <source>
        <dbReference type="ARBA" id="ARBA00022692"/>
    </source>
</evidence>
<accession>A0A4V3D1B4</accession>
<feature type="transmembrane region" description="Helical" evidence="6">
    <location>
        <begin position="6"/>
        <end position="26"/>
    </location>
</feature>
<dbReference type="PANTHER" id="PTHR40277:SF1">
    <property type="entry name" value="BLL5419 PROTEIN"/>
    <property type="match status" value="1"/>
</dbReference>
<evidence type="ECO:0000256" key="4">
    <source>
        <dbReference type="ARBA" id="ARBA00022989"/>
    </source>
</evidence>